<dbReference type="InterPro" id="IPR009003">
    <property type="entry name" value="Peptidase_S1_PA"/>
</dbReference>
<dbReference type="SUPFAM" id="SSF82171">
    <property type="entry name" value="DPP6 N-terminal domain-like"/>
    <property type="match status" value="1"/>
</dbReference>
<dbReference type="SUPFAM" id="SSF51004">
    <property type="entry name" value="C-terminal (heme d1) domain of cytochrome cd1-nitrite reductase"/>
    <property type="match status" value="1"/>
</dbReference>
<dbReference type="InterPro" id="IPR043504">
    <property type="entry name" value="Peptidase_S1_PA_chymotrypsin"/>
</dbReference>
<organism evidence="3 4">
    <name type="scientific">Streptomyces lavendulocolor</name>
    <dbReference type="NCBI Taxonomy" id="67316"/>
    <lineage>
        <taxon>Bacteria</taxon>
        <taxon>Bacillati</taxon>
        <taxon>Actinomycetota</taxon>
        <taxon>Actinomycetes</taxon>
        <taxon>Kitasatosporales</taxon>
        <taxon>Streptomycetaceae</taxon>
        <taxon>Streptomyces</taxon>
    </lineage>
</organism>
<keyword evidence="4" id="KW-1185">Reference proteome</keyword>
<evidence type="ECO:0000256" key="1">
    <source>
        <dbReference type="SAM" id="Phobius"/>
    </source>
</evidence>
<dbReference type="InterPro" id="IPR003593">
    <property type="entry name" value="AAA+_ATPase"/>
</dbReference>
<feature type="domain" description="AAA+ ATPase" evidence="2">
    <location>
        <begin position="258"/>
        <end position="419"/>
    </location>
</feature>
<sequence>MTGAEQRSADEILAATVARITDMDGEAAGAGALVAPDLVLTCAHVVSDALGLPRHEPVPGGTEVTIEFPLAGRPAGRPGLPRRTGLVEHWIPTRADRTGDLAVLRLREAVPDVRPLPMADPGSVWEHGARAVGFTGGEPGEIWFRGKLSGSTSEGWVQLSRADGQTAHIVRGFSGSPVWDNDLEAAVGLVVAAQSEREGRQAFVLRTGTLIAELPELADVVLPPTPFRGLATFQEGDADVFFGRDGDIEDVVRALHGDRPAVTLYGPSGSGKSSLALAGVVPRMRQAGYEVLVIDAGRVASPRSAIATELYEAVRTGRYGSPPRATDADTIEKWLAAKGLADTFHRVRGTASGRLLVVLDQAEALLDRTEAEVAQAVDLLFPERPPAGVRVLATLRADFVDTVLRHPRLGPALLGGSPLPLTPMTREQLTEVVVEPLRRIPAVAYDPGLDRRILDDAGGDPGVLPLLGFVLEQLWEQRAGGRLRAAAYEEMEGVTGALELHAERAWRECVGDRQDVEAEALRLLTGLVRVLPGSETPLRRRLTRAEAGETRWRIARSFADRRLLVLHGGETEPETAELAHEALITAWPALRRQVKADGAFLAGRAELAHDRERWERAGRSPDLLPGRSQLAAAERWSDGREEELTGEERSFLALARRRHRTRRARLRAAWTAVAGVFALIVGLGTFLVQQAEVNQQREAESRSRALASLSEEMAARDPGQAALAAVAAYDVAPTQEARSALMRRYDRFKDAKWVLTGTEGEIDALAMSADGAVTLVTTQEGRATLFLRDGGEVRRVPLRLPAKAGAPMVSANGRRIAYVADGQVTWRDVHPGAKNDEDVLGRADTIRGPALEMPDSMFSDSIGLAAISPDGTRVAAVHVAEKPGGKVDRQLWVWDLVKRERREVPVAGSGIERVWYGPDVHTVVAQRAGKTLQLSSMDAIDTRTGRTRALADGVYTDSRVAQLGMSADGTTLAVCRRGATVSSAGYRLIRVADGRELHRHDVETSCHTIAISATGEQYAVRGLGEWNMVDRRPGHKVQPFIGPRTTLLSDLPLVGDPGAPTMVIWDETAVIGHPLALGSPNSVDSPPVLLGNGTRMLAHLGERGERLAVIDTSESLEDERTGDLRILASVRRDMATAPEDSRDLFVNRAETLVADLVGRDRVAVRELPSLRPVSEVTTAMPPLDGSGKPREPVEFMFPAENELVTVSGTRIEHWNARTGKRLSKPFDVAGLGLNRKKSTRFFLGGHPEPGHVRILVDGDPTLYAVALRTGRENRELRLTLGSDVVNAVPDASGRYAAAKTKGDMLELWSVPPPGKGKPERLVGPVGPLKSRQYQAGFVADSSDFFLAAGTSVRFLRLTDLRRSESYDFAEEQYFLATAKDGRTLLRSLRGGRVDMFRLDPALWKKHVCEVMGRDLGEDERRGVYQGLPPRICPA</sequence>
<gene>
    <name evidence="3" type="ORF">ABZ508_25330</name>
</gene>
<evidence type="ECO:0000259" key="2">
    <source>
        <dbReference type="SMART" id="SM00382"/>
    </source>
</evidence>
<keyword evidence="1" id="KW-0472">Membrane</keyword>
<dbReference type="InterPro" id="IPR011048">
    <property type="entry name" value="Haem_d1_sf"/>
</dbReference>
<dbReference type="Gene3D" id="2.120.10.30">
    <property type="entry name" value="TolB, C-terminal domain"/>
    <property type="match status" value="1"/>
</dbReference>
<dbReference type="Gene3D" id="3.40.50.300">
    <property type="entry name" value="P-loop containing nucleotide triphosphate hydrolases"/>
    <property type="match status" value="1"/>
</dbReference>
<name>A0ABV2WBH6_9ACTN</name>
<dbReference type="RefSeq" id="WP_359656639.1">
    <property type="nucleotide sequence ID" value="NZ_JBEXZO010000001.1"/>
</dbReference>
<dbReference type="Gene3D" id="2.40.10.10">
    <property type="entry name" value="Trypsin-like serine proteases"/>
    <property type="match status" value="2"/>
</dbReference>
<proteinExistence type="predicted"/>
<protein>
    <submittedName>
        <fullName evidence="3">Trypsin-like peptidase domain-containing protein</fullName>
    </submittedName>
</protein>
<accession>A0ABV2WBH6</accession>
<dbReference type="InterPro" id="IPR049052">
    <property type="entry name" value="nSTAND1"/>
</dbReference>
<evidence type="ECO:0000313" key="3">
    <source>
        <dbReference type="EMBL" id="MEU0710691.1"/>
    </source>
</evidence>
<dbReference type="Pfam" id="PF13365">
    <property type="entry name" value="Trypsin_2"/>
    <property type="match status" value="1"/>
</dbReference>
<dbReference type="SUPFAM" id="SSF50494">
    <property type="entry name" value="Trypsin-like serine proteases"/>
    <property type="match status" value="1"/>
</dbReference>
<comment type="caution">
    <text evidence="3">The sequence shown here is derived from an EMBL/GenBank/DDBJ whole genome shotgun (WGS) entry which is preliminary data.</text>
</comment>
<reference evidence="3 4" key="1">
    <citation type="submission" date="2024-06" db="EMBL/GenBank/DDBJ databases">
        <title>The Natural Products Discovery Center: Release of the First 8490 Sequenced Strains for Exploring Actinobacteria Biosynthetic Diversity.</title>
        <authorList>
            <person name="Kalkreuter E."/>
            <person name="Kautsar S.A."/>
            <person name="Yang D."/>
            <person name="Bader C.D."/>
            <person name="Teijaro C.N."/>
            <person name="Fluegel L."/>
            <person name="Davis C.M."/>
            <person name="Simpson J.R."/>
            <person name="Lauterbach L."/>
            <person name="Steele A.D."/>
            <person name="Gui C."/>
            <person name="Meng S."/>
            <person name="Li G."/>
            <person name="Viehrig K."/>
            <person name="Ye F."/>
            <person name="Su P."/>
            <person name="Kiefer A.F."/>
            <person name="Nichols A."/>
            <person name="Cepeda A.J."/>
            <person name="Yan W."/>
            <person name="Fan B."/>
            <person name="Jiang Y."/>
            <person name="Adhikari A."/>
            <person name="Zheng C.-J."/>
            <person name="Schuster L."/>
            <person name="Cowan T.M."/>
            <person name="Smanski M.J."/>
            <person name="Chevrette M.G."/>
            <person name="De Carvalho L.P.S."/>
            <person name="Shen B."/>
        </authorList>
    </citation>
    <scope>NUCLEOTIDE SEQUENCE [LARGE SCALE GENOMIC DNA]</scope>
    <source>
        <strain evidence="3 4">NPDC006337</strain>
    </source>
</reference>
<dbReference type="SUPFAM" id="SSF52540">
    <property type="entry name" value="P-loop containing nucleoside triphosphate hydrolases"/>
    <property type="match status" value="1"/>
</dbReference>
<dbReference type="SMART" id="SM00382">
    <property type="entry name" value="AAA"/>
    <property type="match status" value="1"/>
</dbReference>
<feature type="transmembrane region" description="Helical" evidence="1">
    <location>
        <begin position="666"/>
        <end position="688"/>
    </location>
</feature>
<dbReference type="Proteomes" id="UP001550378">
    <property type="component" value="Unassembled WGS sequence"/>
</dbReference>
<keyword evidence="1" id="KW-1133">Transmembrane helix</keyword>
<evidence type="ECO:0000313" key="4">
    <source>
        <dbReference type="Proteomes" id="UP001550378"/>
    </source>
</evidence>
<dbReference type="InterPro" id="IPR027417">
    <property type="entry name" value="P-loop_NTPase"/>
</dbReference>
<dbReference type="InterPro" id="IPR011042">
    <property type="entry name" value="6-blade_b-propeller_TolB-like"/>
</dbReference>
<dbReference type="EMBL" id="JBEXZR010000027">
    <property type="protein sequence ID" value="MEU0710691.1"/>
    <property type="molecule type" value="Genomic_DNA"/>
</dbReference>
<keyword evidence="1" id="KW-0812">Transmembrane</keyword>
<dbReference type="Pfam" id="PF20703">
    <property type="entry name" value="nSTAND1"/>
    <property type="match status" value="1"/>
</dbReference>